<protein>
    <recommendedName>
        <fullName evidence="3">CST complex subunit STN1</fullName>
    </recommendedName>
    <alternativeName>
        <fullName evidence="8">Suppressor of cdc thirteen homolog</fullName>
    </alternativeName>
</protein>
<feature type="region of interest" description="Disordered" evidence="9">
    <location>
        <begin position="272"/>
        <end position="361"/>
    </location>
</feature>
<feature type="compositionally biased region" description="Basic and acidic residues" evidence="9">
    <location>
        <begin position="301"/>
        <end position="344"/>
    </location>
</feature>
<name>A0AA43QSW4_9LECA</name>
<reference evidence="11" key="1">
    <citation type="journal article" date="2023" name="Genome Biol. Evol.">
        <title>First Whole Genome Sequence and Flow Cytometry Genome Size Data for the Lichen-Forming Fungus Ramalina farinacea (Ascomycota).</title>
        <authorList>
            <person name="Llewellyn T."/>
            <person name="Mian S."/>
            <person name="Hill R."/>
            <person name="Leitch I.J."/>
            <person name="Gaya E."/>
        </authorList>
    </citation>
    <scope>NUCLEOTIDE SEQUENCE</scope>
    <source>
        <strain evidence="11">LIQ254RAFAR</strain>
    </source>
</reference>
<keyword evidence="12" id="KW-1185">Reference proteome</keyword>
<accession>A0AA43QSW4</accession>
<dbReference type="GO" id="GO:0003677">
    <property type="term" value="F:DNA binding"/>
    <property type="evidence" value="ECO:0007669"/>
    <property type="project" value="UniProtKB-KW"/>
</dbReference>
<evidence type="ECO:0000256" key="5">
    <source>
        <dbReference type="ARBA" id="ARBA00022895"/>
    </source>
</evidence>
<feature type="region of interest" description="Disordered" evidence="9">
    <location>
        <begin position="200"/>
        <end position="247"/>
    </location>
</feature>
<evidence type="ECO:0000313" key="11">
    <source>
        <dbReference type="EMBL" id="MDI1492036.1"/>
    </source>
</evidence>
<dbReference type="Proteomes" id="UP001161017">
    <property type="component" value="Unassembled WGS sequence"/>
</dbReference>
<dbReference type="PANTHER" id="PTHR13989">
    <property type="entry name" value="REPLICATION PROTEIN A-RELATED"/>
    <property type="match status" value="1"/>
</dbReference>
<dbReference type="Gene3D" id="2.40.50.140">
    <property type="entry name" value="Nucleic acid-binding proteins"/>
    <property type="match status" value="1"/>
</dbReference>
<keyword evidence="6" id="KW-0238">DNA-binding</keyword>
<feature type="compositionally biased region" description="Basic residues" evidence="9">
    <location>
        <begin position="351"/>
        <end position="361"/>
    </location>
</feature>
<keyword evidence="5" id="KW-0779">Telomere</keyword>
<evidence type="ECO:0000259" key="10">
    <source>
        <dbReference type="Pfam" id="PF10451"/>
    </source>
</evidence>
<evidence type="ECO:0000256" key="8">
    <source>
        <dbReference type="ARBA" id="ARBA00030039"/>
    </source>
</evidence>
<dbReference type="SUPFAM" id="SSF50249">
    <property type="entry name" value="Nucleic acid-binding proteins"/>
    <property type="match status" value="1"/>
</dbReference>
<evidence type="ECO:0000256" key="2">
    <source>
        <dbReference type="ARBA" id="ARBA00004574"/>
    </source>
</evidence>
<keyword evidence="4" id="KW-0158">Chromosome</keyword>
<dbReference type="EMBL" id="JAPUFD010000016">
    <property type="protein sequence ID" value="MDI1492036.1"/>
    <property type="molecule type" value="Genomic_DNA"/>
</dbReference>
<evidence type="ECO:0000256" key="4">
    <source>
        <dbReference type="ARBA" id="ARBA00022454"/>
    </source>
</evidence>
<comment type="caution">
    <text evidence="11">The sequence shown here is derived from an EMBL/GenBank/DDBJ whole genome shotgun (WGS) entry which is preliminary data.</text>
</comment>
<dbReference type="AlphaFoldDB" id="A0AA43QSW4"/>
<gene>
    <name evidence="11" type="ORF">OHK93_003247</name>
</gene>
<feature type="domain" description="CST complex subunit Stn1 N-terminal" evidence="10">
    <location>
        <begin position="11"/>
        <end position="94"/>
    </location>
</feature>
<dbReference type="InterPro" id="IPR018856">
    <property type="entry name" value="Stn1_N"/>
</dbReference>
<feature type="compositionally biased region" description="Basic and acidic residues" evidence="9">
    <location>
        <begin position="272"/>
        <end position="290"/>
    </location>
</feature>
<dbReference type="PANTHER" id="PTHR13989:SF33">
    <property type="entry name" value="CST COMPLEX SUBUNIT STN1"/>
    <property type="match status" value="1"/>
</dbReference>
<dbReference type="InterPro" id="IPR012340">
    <property type="entry name" value="NA-bd_OB-fold"/>
</dbReference>
<evidence type="ECO:0000313" key="12">
    <source>
        <dbReference type="Proteomes" id="UP001161017"/>
    </source>
</evidence>
<evidence type="ECO:0000256" key="9">
    <source>
        <dbReference type="SAM" id="MobiDB-lite"/>
    </source>
</evidence>
<feature type="compositionally biased region" description="Basic and acidic residues" evidence="9">
    <location>
        <begin position="228"/>
        <end position="247"/>
    </location>
</feature>
<feature type="compositionally biased region" description="Basic and acidic residues" evidence="9">
    <location>
        <begin position="202"/>
        <end position="218"/>
    </location>
</feature>
<keyword evidence="7" id="KW-0539">Nucleus</keyword>
<evidence type="ECO:0000256" key="3">
    <source>
        <dbReference type="ARBA" id="ARBA00017411"/>
    </source>
</evidence>
<sequence>MPARNDDNAVFYPAYCFQYSPTYNIWARLSVSDVHALKERPGYEGQNIFFHGNHPIRWVRLVGVIVAFDVLPSRFIIALDDSSGATIDVTCERPKSTLPISNKASDRSTCALEDTKAASTNATTQTGRQIDLAGFDVGSIAKVKGAIGAFRGERQILLERIGNVSTTNEEAAAWEEVSTFHESVLNRPWIVSEQNLRRARRKAEGGHIRRQLKRDGGRRSTGSRKRTERNSKEDFNKLEEKSSVEVRAQKEKALEQRQLEKRKRQEYLDQQRMENEIKKRSAEEAVKQESECQESQLEQAAEQRRRPENVKDADQEQRRRRREADRAERERVFAERERSPKDLAKGPMTKQTRKQRRTDHC</sequence>
<evidence type="ECO:0000256" key="6">
    <source>
        <dbReference type="ARBA" id="ARBA00023125"/>
    </source>
</evidence>
<evidence type="ECO:0000256" key="1">
    <source>
        <dbReference type="ARBA" id="ARBA00004123"/>
    </source>
</evidence>
<dbReference type="GO" id="GO:0005634">
    <property type="term" value="C:nucleus"/>
    <property type="evidence" value="ECO:0007669"/>
    <property type="project" value="UniProtKB-SubCell"/>
</dbReference>
<organism evidence="11 12">
    <name type="scientific">Ramalina farinacea</name>
    <dbReference type="NCBI Taxonomy" id="258253"/>
    <lineage>
        <taxon>Eukaryota</taxon>
        <taxon>Fungi</taxon>
        <taxon>Dikarya</taxon>
        <taxon>Ascomycota</taxon>
        <taxon>Pezizomycotina</taxon>
        <taxon>Lecanoromycetes</taxon>
        <taxon>OSLEUM clade</taxon>
        <taxon>Lecanoromycetidae</taxon>
        <taxon>Lecanorales</taxon>
        <taxon>Lecanorineae</taxon>
        <taxon>Ramalinaceae</taxon>
        <taxon>Ramalina</taxon>
    </lineage>
</organism>
<dbReference type="Pfam" id="PF10451">
    <property type="entry name" value="Stn1"/>
    <property type="match status" value="1"/>
</dbReference>
<dbReference type="InterPro" id="IPR040260">
    <property type="entry name" value="RFA2-like"/>
</dbReference>
<dbReference type="GO" id="GO:0000781">
    <property type="term" value="C:chromosome, telomeric region"/>
    <property type="evidence" value="ECO:0007669"/>
    <property type="project" value="UniProtKB-SubCell"/>
</dbReference>
<proteinExistence type="predicted"/>
<evidence type="ECO:0000256" key="7">
    <source>
        <dbReference type="ARBA" id="ARBA00023242"/>
    </source>
</evidence>
<comment type="subcellular location">
    <subcellularLocation>
        <location evidence="2">Chromosome</location>
        <location evidence="2">Telomere</location>
    </subcellularLocation>
    <subcellularLocation>
        <location evidence="1">Nucleus</location>
    </subcellularLocation>
</comment>